<comment type="catalytic activity">
    <reaction evidence="8">
        <text>5-[(5-phospho-1-deoxy-D-ribulos-1-ylimino)methylamino]-1-(5-phospho-beta-D-ribosyl)imidazole-4-carboxamide + L-glutamine = D-erythro-1-(imidazol-4-yl)glycerol 3-phosphate + 5-amino-1-(5-phospho-beta-D-ribosyl)imidazole-4-carboxamide + L-glutamate + H(+)</text>
        <dbReference type="Rhea" id="RHEA:24793"/>
        <dbReference type="ChEBI" id="CHEBI:15378"/>
        <dbReference type="ChEBI" id="CHEBI:29985"/>
        <dbReference type="ChEBI" id="CHEBI:58278"/>
        <dbReference type="ChEBI" id="CHEBI:58359"/>
        <dbReference type="ChEBI" id="CHEBI:58475"/>
        <dbReference type="ChEBI" id="CHEBI:58525"/>
        <dbReference type="EC" id="4.3.2.10"/>
    </reaction>
</comment>
<dbReference type="Pfam" id="PF00117">
    <property type="entry name" value="GATase"/>
    <property type="match status" value="1"/>
</dbReference>
<evidence type="ECO:0000256" key="8">
    <source>
        <dbReference type="ARBA" id="ARBA00047838"/>
    </source>
</evidence>
<dbReference type="PANTHER" id="PTHR42701">
    <property type="entry name" value="IMIDAZOLE GLYCEROL PHOSPHATE SYNTHASE SUBUNIT HISH"/>
    <property type="match status" value="1"/>
</dbReference>
<evidence type="ECO:0000256" key="6">
    <source>
        <dbReference type="ARBA" id="ARBA00023102"/>
    </source>
</evidence>
<evidence type="ECO:0000313" key="13">
    <source>
        <dbReference type="Proteomes" id="UP000007174"/>
    </source>
</evidence>
<keyword evidence="4" id="KW-0378">Hydrolase</keyword>
<dbReference type="Gene3D" id="3.40.50.880">
    <property type="match status" value="1"/>
</dbReference>
<dbReference type="InterPro" id="IPR029062">
    <property type="entry name" value="Class_I_gatase-like"/>
</dbReference>
<dbReference type="NCBIfam" id="TIGR01855">
    <property type="entry name" value="IMP_synth_hisH"/>
    <property type="match status" value="1"/>
</dbReference>
<accession>H1W2T1</accession>
<protein>
    <submittedName>
        <fullName evidence="12">Imidazole glycerol phosphate synthase</fullName>
    </submittedName>
</protein>
<dbReference type="HAMAP" id="MF_00278">
    <property type="entry name" value="HisH"/>
    <property type="match status" value="1"/>
</dbReference>
<dbReference type="SUPFAM" id="SSF52317">
    <property type="entry name" value="Class I glutamine amidotransferase-like"/>
    <property type="match status" value="1"/>
</dbReference>
<dbReference type="AlphaFoldDB" id="H1W2T1"/>
<dbReference type="STRING" id="759273.H1W2T1"/>
<reference evidence="13" key="1">
    <citation type="journal article" date="2012" name="Nat. Genet.">
        <title>Lifestyle transitions in plant pathogenic Colletotrichum fungi deciphered by genome and transcriptome analyses.</title>
        <authorList>
            <person name="O'Connell R.J."/>
            <person name="Thon M.R."/>
            <person name="Hacquard S."/>
            <person name="Amyotte S.G."/>
            <person name="Kleemann J."/>
            <person name="Torres M.F."/>
            <person name="Damm U."/>
            <person name="Buiate E.A."/>
            <person name="Epstein L."/>
            <person name="Alkan N."/>
            <person name="Altmueller J."/>
            <person name="Alvarado-Balderrama L."/>
            <person name="Bauser C.A."/>
            <person name="Becker C."/>
            <person name="Birren B.W."/>
            <person name="Chen Z."/>
            <person name="Choi J."/>
            <person name="Crouch J.A."/>
            <person name="Duvick J.P."/>
            <person name="Farman M.A."/>
            <person name="Gan P."/>
            <person name="Heiman D."/>
            <person name="Henrissat B."/>
            <person name="Howard R.J."/>
            <person name="Kabbage M."/>
            <person name="Koch C."/>
            <person name="Kracher B."/>
            <person name="Kubo Y."/>
            <person name="Law A.D."/>
            <person name="Lebrun M.-H."/>
            <person name="Lee Y.-H."/>
            <person name="Miyara I."/>
            <person name="Moore N."/>
            <person name="Neumann U."/>
            <person name="Nordstroem K."/>
            <person name="Panaccione D.G."/>
            <person name="Panstruga R."/>
            <person name="Place M."/>
            <person name="Proctor R.H."/>
            <person name="Prusky D."/>
            <person name="Rech G."/>
            <person name="Reinhardt R."/>
            <person name="Rollins J.A."/>
            <person name="Rounsley S."/>
            <person name="Schardl C.L."/>
            <person name="Schwartz D.C."/>
            <person name="Shenoy N."/>
            <person name="Shirasu K."/>
            <person name="Sikhakolli U.R."/>
            <person name="Stueber K."/>
            <person name="Sukno S.A."/>
            <person name="Sweigard J.A."/>
            <person name="Takano Y."/>
            <person name="Takahara H."/>
            <person name="Trail F."/>
            <person name="van der Does H.C."/>
            <person name="Voll L.M."/>
            <person name="Will I."/>
            <person name="Young S."/>
            <person name="Zeng Q."/>
            <person name="Zhang J."/>
            <person name="Zhou S."/>
            <person name="Dickman M.B."/>
            <person name="Schulze-Lefert P."/>
            <person name="Ver Loren van Themaat E."/>
            <person name="Ma L.-J."/>
            <person name="Vaillancourt L.J."/>
        </authorList>
    </citation>
    <scope>NUCLEOTIDE SEQUENCE [LARGE SCALE GENOMIC DNA]</scope>
    <source>
        <strain evidence="13">IMI 349063</strain>
    </source>
</reference>
<evidence type="ECO:0000256" key="1">
    <source>
        <dbReference type="ARBA" id="ARBA00005091"/>
    </source>
</evidence>
<dbReference type="GO" id="GO:0016829">
    <property type="term" value="F:lyase activity"/>
    <property type="evidence" value="ECO:0007669"/>
    <property type="project" value="UniProtKB-KW"/>
</dbReference>
<proteinExistence type="inferred from homology"/>
<dbReference type="PIRSF" id="PIRSF000495">
    <property type="entry name" value="Amidotransf_hisH"/>
    <property type="match status" value="1"/>
</dbReference>
<sequence>MPKVHLLDYVAGNVRSLVNAIEKVGYEVEWIRKPEDVPLAEKLILPGVGHFGHCLSQLSQAGFLPAISAHVASGKPFMGICVGLQAIFEGSAEDPDVAGLGIAKGRLNRFDSSDKSVPHIGWNGANTAGASLYDLRPDSKYYYVHTYKYPYTPGDLEAQGWTVATGTYGGETFVGALARGNVFATQFHPEKSGAAGLRCLRCLSRDRH</sequence>
<evidence type="ECO:0000256" key="4">
    <source>
        <dbReference type="ARBA" id="ARBA00022801"/>
    </source>
</evidence>
<dbReference type="PANTHER" id="PTHR42701:SF1">
    <property type="entry name" value="IMIDAZOLE GLYCEROL PHOSPHATE SYNTHASE SUBUNIT HISH"/>
    <property type="match status" value="1"/>
</dbReference>
<feature type="domain" description="Glutamine amidotransferase" evidence="11">
    <location>
        <begin position="6"/>
        <end position="193"/>
    </location>
</feature>
<feature type="active site" description="Nucleophile" evidence="10">
    <location>
        <position position="81"/>
    </location>
</feature>
<dbReference type="GO" id="GO:0000107">
    <property type="term" value="F:imidazoleglycerol-phosphate synthase activity"/>
    <property type="evidence" value="ECO:0007669"/>
    <property type="project" value="TreeGrafter"/>
</dbReference>
<keyword evidence="6" id="KW-0368">Histidine biosynthesis</keyword>
<dbReference type="VEuPathDB" id="FungiDB:CH63R_09199"/>
<comment type="subunit">
    <text evidence="2">Heterodimer of HisH and HisF.</text>
</comment>
<dbReference type="CDD" id="cd01748">
    <property type="entry name" value="GATase1_IGP_Synthase"/>
    <property type="match status" value="1"/>
</dbReference>
<dbReference type="Proteomes" id="UP000007174">
    <property type="component" value="Unassembled WGS sequence"/>
</dbReference>
<evidence type="ECO:0000256" key="7">
    <source>
        <dbReference type="ARBA" id="ARBA00023239"/>
    </source>
</evidence>
<comment type="pathway">
    <text evidence="1">Amino-acid biosynthesis; L-histidine biosynthesis; L-histidine from 5-phospho-alpha-D-ribose 1-diphosphate: step 5/9.</text>
</comment>
<keyword evidence="3" id="KW-0028">Amino-acid biosynthesis</keyword>
<dbReference type="EMBL" id="CACQ02009070">
    <property type="protein sequence ID" value="CCF46794.1"/>
    <property type="molecule type" value="Genomic_DNA"/>
</dbReference>
<dbReference type="HOGENOM" id="CLU_071837_2_2_1"/>
<gene>
    <name evidence="12" type="ORF">CH063_15435</name>
</gene>
<dbReference type="UniPathway" id="UPA00031">
    <property type="reaction ID" value="UER00010"/>
</dbReference>
<dbReference type="GO" id="GO:0004359">
    <property type="term" value="F:glutaminase activity"/>
    <property type="evidence" value="ECO:0007669"/>
    <property type="project" value="UniProtKB-EC"/>
</dbReference>
<evidence type="ECO:0000313" key="12">
    <source>
        <dbReference type="EMBL" id="CCF46794.1"/>
    </source>
</evidence>
<dbReference type="eggNOG" id="KOG0623">
    <property type="taxonomic scope" value="Eukaryota"/>
</dbReference>
<keyword evidence="7" id="KW-0456">Lyase</keyword>
<keyword evidence="5" id="KW-0315">Glutamine amidotransferase</keyword>
<evidence type="ECO:0000259" key="11">
    <source>
        <dbReference type="Pfam" id="PF00117"/>
    </source>
</evidence>
<evidence type="ECO:0000256" key="2">
    <source>
        <dbReference type="ARBA" id="ARBA00011152"/>
    </source>
</evidence>
<evidence type="ECO:0000256" key="10">
    <source>
        <dbReference type="PIRSR" id="PIRSR000495-1"/>
    </source>
</evidence>
<feature type="active site" evidence="10">
    <location>
        <position position="188"/>
    </location>
</feature>
<evidence type="ECO:0000256" key="3">
    <source>
        <dbReference type="ARBA" id="ARBA00022605"/>
    </source>
</evidence>
<evidence type="ECO:0000256" key="5">
    <source>
        <dbReference type="ARBA" id="ARBA00022962"/>
    </source>
</evidence>
<comment type="catalytic activity">
    <reaction evidence="9">
        <text>L-glutamine + H2O = L-glutamate + NH4(+)</text>
        <dbReference type="Rhea" id="RHEA:15889"/>
        <dbReference type="ChEBI" id="CHEBI:15377"/>
        <dbReference type="ChEBI" id="CHEBI:28938"/>
        <dbReference type="ChEBI" id="CHEBI:29985"/>
        <dbReference type="ChEBI" id="CHEBI:58359"/>
        <dbReference type="EC" id="3.5.1.2"/>
    </reaction>
</comment>
<dbReference type="PROSITE" id="PS51273">
    <property type="entry name" value="GATASE_TYPE_1"/>
    <property type="match status" value="1"/>
</dbReference>
<dbReference type="InterPro" id="IPR010139">
    <property type="entry name" value="Imidazole-glycPsynth_HisH"/>
</dbReference>
<evidence type="ECO:0000256" key="9">
    <source>
        <dbReference type="ARBA" id="ARBA00049534"/>
    </source>
</evidence>
<name>H1W2T1_COLHI</name>
<dbReference type="FunFam" id="3.40.50.880:FF:000039">
    <property type="entry name" value="Imidazole glycerol phosphate synthase hisHF"/>
    <property type="match status" value="1"/>
</dbReference>
<dbReference type="InterPro" id="IPR017926">
    <property type="entry name" value="GATASE"/>
</dbReference>
<feature type="active site" evidence="10">
    <location>
        <position position="190"/>
    </location>
</feature>
<dbReference type="GO" id="GO:0000105">
    <property type="term" value="P:L-histidine biosynthetic process"/>
    <property type="evidence" value="ECO:0007669"/>
    <property type="project" value="UniProtKB-UniPathway"/>
</dbReference>
<feature type="non-terminal residue" evidence="12">
    <location>
        <position position="208"/>
    </location>
</feature>
<organism evidence="12 13">
    <name type="scientific">Colletotrichum higginsianum (strain IMI 349063)</name>
    <name type="common">Crucifer anthracnose fungus</name>
    <dbReference type="NCBI Taxonomy" id="759273"/>
    <lineage>
        <taxon>Eukaryota</taxon>
        <taxon>Fungi</taxon>
        <taxon>Dikarya</taxon>
        <taxon>Ascomycota</taxon>
        <taxon>Pezizomycotina</taxon>
        <taxon>Sordariomycetes</taxon>
        <taxon>Hypocreomycetidae</taxon>
        <taxon>Glomerellales</taxon>
        <taxon>Glomerellaceae</taxon>
        <taxon>Colletotrichum</taxon>
        <taxon>Colletotrichum destructivum species complex</taxon>
    </lineage>
</organism>